<accession>A0A9P1FKI2</accession>
<dbReference type="GO" id="GO:0005737">
    <property type="term" value="C:cytoplasm"/>
    <property type="evidence" value="ECO:0007669"/>
    <property type="project" value="UniProtKB-ARBA"/>
</dbReference>
<comment type="caution">
    <text evidence="4">The sequence shown here is derived from an EMBL/GenBank/DDBJ whole genome shotgun (WGS) entry which is preliminary data.</text>
</comment>
<evidence type="ECO:0000313" key="6">
    <source>
        <dbReference type="Proteomes" id="UP001152797"/>
    </source>
</evidence>
<dbReference type="AlphaFoldDB" id="A0A9P1FKI2"/>
<organism evidence="4">
    <name type="scientific">Cladocopium goreaui</name>
    <dbReference type="NCBI Taxonomy" id="2562237"/>
    <lineage>
        <taxon>Eukaryota</taxon>
        <taxon>Sar</taxon>
        <taxon>Alveolata</taxon>
        <taxon>Dinophyceae</taxon>
        <taxon>Suessiales</taxon>
        <taxon>Symbiodiniaceae</taxon>
        <taxon>Cladocopium</taxon>
    </lineage>
</organism>
<dbReference type="GO" id="GO:0003735">
    <property type="term" value="F:structural constituent of ribosome"/>
    <property type="evidence" value="ECO:0007669"/>
    <property type="project" value="InterPro"/>
</dbReference>
<gene>
    <name evidence="4" type="ORF">C1SCF055_LOCUS5495</name>
</gene>
<dbReference type="EMBL" id="CAMXCT010000335">
    <property type="protein sequence ID" value="CAI3977347.1"/>
    <property type="molecule type" value="Genomic_DNA"/>
</dbReference>
<dbReference type="GO" id="GO:0015935">
    <property type="term" value="C:small ribosomal subunit"/>
    <property type="evidence" value="ECO:0007669"/>
    <property type="project" value="TreeGrafter"/>
</dbReference>
<protein>
    <submittedName>
        <fullName evidence="4">Uncharacterized protein</fullName>
    </submittedName>
</protein>
<keyword evidence="2" id="KW-0689">Ribosomal protein</keyword>
<evidence type="ECO:0000256" key="1">
    <source>
        <dbReference type="ARBA" id="ARBA00006668"/>
    </source>
</evidence>
<keyword evidence="6" id="KW-1185">Reference proteome</keyword>
<reference evidence="5 6" key="2">
    <citation type="submission" date="2024-05" db="EMBL/GenBank/DDBJ databases">
        <authorList>
            <person name="Chen Y."/>
            <person name="Shah S."/>
            <person name="Dougan E. K."/>
            <person name="Thang M."/>
            <person name="Chan C."/>
        </authorList>
    </citation>
    <scope>NUCLEOTIDE SEQUENCE [LARGE SCALE GENOMIC DNA]</scope>
</reference>
<evidence type="ECO:0000313" key="5">
    <source>
        <dbReference type="EMBL" id="CAL4764659.1"/>
    </source>
</evidence>
<dbReference type="Gene3D" id="3.30.1320.10">
    <property type="match status" value="1"/>
</dbReference>
<evidence type="ECO:0000256" key="3">
    <source>
        <dbReference type="ARBA" id="ARBA00023274"/>
    </source>
</evidence>
<sequence>MQRQFRAGLLVTSLAALGSVALWFSQAPRSFVSAQLPGLNALCVTRGAEEKSLVACHSETEGREWKGSSRYPRYEGFVFRRKKRKGMRLRLARWGSKHKPEFRIHAVFGKHLGHKSGRFNEVCGFYDPLREFDDPWAFKIKADRCVYWLRKGAQPTPQVANLLDIAGIIRRTGVESRMGEWEWRVDPMSGPEAPEGWKYDGPHSVTWGNKPKVHNHKGQVNVDVEKIRKIPLIERYGFRGYTRIPVDEVALSDPLSKSPLLESFPNTELPVYE</sequence>
<dbReference type="Pfam" id="PF00886">
    <property type="entry name" value="Ribosomal_S16"/>
    <property type="match status" value="1"/>
</dbReference>
<dbReference type="PANTHER" id="PTHR12919">
    <property type="entry name" value="30S RIBOSOMAL PROTEIN S16"/>
    <property type="match status" value="1"/>
</dbReference>
<name>A0A9P1FKI2_9DINO</name>
<dbReference type="PANTHER" id="PTHR12919:SF20">
    <property type="entry name" value="SMALL RIBOSOMAL SUBUNIT PROTEIN BS16M"/>
    <property type="match status" value="1"/>
</dbReference>
<dbReference type="SUPFAM" id="SSF54565">
    <property type="entry name" value="Ribosomal protein S16"/>
    <property type="match status" value="1"/>
</dbReference>
<dbReference type="EMBL" id="CAMXCT020000335">
    <property type="protein sequence ID" value="CAL1130722.1"/>
    <property type="molecule type" value="Genomic_DNA"/>
</dbReference>
<dbReference type="NCBIfam" id="TIGR00002">
    <property type="entry name" value="S16"/>
    <property type="match status" value="1"/>
</dbReference>
<proteinExistence type="inferred from homology"/>
<keyword evidence="3" id="KW-0687">Ribonucleoprotein</keyword>
<dbReference type="InterPro" id="IPR023803">
    <property type="entry name" value="Ribosomal_bS16_dom_sf"/>
</dbReference>
<evidence type="ECO:0000256" key="2">
    <source>
        <dbReference type="ARBA" id="ARBA00022980"/>
    </source>
</evidence>
<dbReference type="InterPro" id="IPR000307">
    <property type="entry name" value="Ribosomal_bS16"/>
</dbReference>
<dbReference type="OrthoDB" id="407221at2759"/>
<evidence type="ECO:0000313" key="4">
    <source>
        <dbReference type="EMBL" id="CAI3977347.1"/>
    </source>
</evidence>
<reference evidence="4" key="1">
    <citation type="submission" date="2022-10" db="EMBL/GenBank/DDBJ databases">
        <authorList>
            <person name="Chen Y."/>
            <person name="Dougan E. K."/>
            <person name="Chan C."/>
            <person name="Rhodes N."/>
            <person name="Thang M."/>
        </authorList>
    </citation>
    <scope>NUCLEOTIDE SEQUENCE</scope>
</reference>
<dbReference type="EMBL" id="CAMXCT030000335">
    <property type="protein sequence ID" value="CAL4764659.1"/>
    <property type="molecule type" value="Genomic_DNA"/>
</dbReference>
<comment type="similarity">
    <text evidence="1">Belongs to the bacterial ribosomal protein bS16 family.</text>
</comment>
<dbReference type="Proteomes" id="UP001152797">
    <property type="component" value="Unassembled WGS sequence"/>
</dbReference>
<dbReference type="GO" id="GO:0006412">
    <property type="term" value="P:translation"/>
    <property type="evidence" value="ECO:0007669"/>
    <property type="project" value="InterPro"/>
</dbReference>